<feature type="domain" description="HTH lacI-type" evidence="5">
    <location>
        <begin position="5"/>
        <end position="59"/>
    </location>
</feature>
<dbReference type="SUPFAM" id="SSF47413">
    <property type="entry name" value="lambda repressor-like DNA-binding domains"/>
    <property type="match status" value="1"/>
</dbReference>
<dbReference type="SUPFAM" id="SSF53822">
    <property type="entry name" value="Periplasmic binding protein-like I"/>
    <property type="match status" value="1"/>
</dbReference>
<proteinExistence type="predicted"/>
<protein>
    <submittedName>
        <fullName evidence="6">LacI family DNA-binding transcriptional regulator</fullName>
    </submittedName>
</protein>
<evidence type="ECO:0000313" key="7">
    <source>
        <dbReference type="Proteomes" id="UP000622317"/>
    </source>
</evidence>
<dbReference type="SMART" id="SM00354">
    <property type="entry name" value="HTH_LACI"/>
    <property type="match status" value="1"/>
</dbReference>
<dbReference type="InterPro" id="IPR028082">
    <property type="entry name" value="Peripla_BP_I"/>
</dbReference>
<evidence type="ECO:0000256" key="3">
    <source>
        <dbReference type="ARBA" id="ARBA00023125"/>
    </source>
</evidence>
<accession>A0A927FES2</accession>
<dbReference type="Pfam" id="PF13377">
    <property type="entry name" value="Peripla_BP_3"/>
    <property type="match status" value="1"/>
</dbReference>
<name>A0A927FES2_9BACT</name>
<dbReference type="Pfam" id="PF00356">
    <property type="entry name" value="LacI"/>
    <property type="match status" value="1"/>
</dbReference>
<evidence type="ECO:0000313" key="6">
    <source>
        <dbReference type="EMBL" id="MBD5782451.1"/>
    </source>
</evidence>
<dbReference type="Proteomes" id="UP000622317">
    <property type="component" value="Unassembled WGS sequence"/>
</dbReference>
<dbReference type="Gene3D" id="3.40.50.2300">
    <property type="match status" value="2"/>
</dbReference>
<dbReference type="AlphaFoldDB" id="A0A927FES2"/>
<keyword evidence="4" id="KW-0804">Transcription</keyword>
<gene>
    <name evidence="6" type="ORF">IEN85_23335</name>
</gene>
<dbReference type="PANTHER" id="PTHR30146:SF148">
    <property type="entry name" value="HTH-TYPE TRANSCRIPTIONAL REPRESSOR PURR-RELATED"/>
    <property type="match status" value="1"/>
</dbReference>
<sequence>MPPKPTIRSLAESLGVSVATVSEALRFSPKVKPETAERIRAAAEEAGYKRNPLLGEAFSSLRRGRYRDFSGTLALVDLADDHGNCELMLFHKEVMKGAEARAAELGFRLELFWVGKKEPALSVSRLCSVLYARGILGVVFLPFDRLQDFSKFEFNKFAAVAMDRRLVRPSLHAVQPEHYLSMRRAVQILFDRGYKRVGLCLETRKDERVDYKWSSGYASAYRLNGKKSNVPPLIQKESDRSEFIAWVKKYKPDVVIGHAQAMMDWLDQAGLPVPEKVGFFRINVTESSRPCAGLDLLPQPLGAAAVEAVVGMLHRREFGIPETPQAIQIDLAVVEGPTIRLPKD</sequence>
<evidence type="ECO:0000256" key="1">
    <source>
        <dbReference type="ARBA" id="ARBA00022491"/>
    </source>
</evidence>
<dbReference type="PROSITE" id="PS50932">
    <property type="entry name" value="HTH_LACI_2"/>
    <property type="match status" value="1"/>
</dbReference>
<keyword evidence="2" id="KW-0805">Transcription regulation</keyword>
<dbReference type="CDD" id="cd01392">
    <property type="entry name" value="HTH_LacI"/>
    <property type="match status" value="1"/>
</dbReference>
<organism evidence="6 7">
    <name type="scientific">Pelagicoccus enzymogenes</name>
    <dbReference type="NCBI Taxonomy" id="2773457"/>
    <lineage>
        <taxon>Bacteria</taxon>
        <taxon>Pseudomonadati</taxon>
        <taxon>Verrucomicrobiota</taxon>
        <taxon>Opitutia</taxon>
        <taxon>Puniceicoccales</taxon>
        <taxon>Pelagicoccaceae</taxon>
        <taxon>Pelagicoccus</taxon>
    </lineage>
</organism>
<evidence type="ECO:0000259" key="5">
    <source>
        <dbReference type="PROSITE" id="PS50932"/>
    </source>
</evidence>
<dbReference type="InterPro" id="IPR010982">
    <property type="entry name" value="Lambda_DNA-bd_dom_sf"/>
</dbReference>
<comment type="caution">
    <text evidence="6">The sequence shown here is derived from an EMBL/GenBank/DDBJ whole genome shotgun (WGS) entry which is preliminary data.</text>
</comment>
<dbReference type="EMBL" id="JACYFG010000061">
    <property type="protein sequence ID" value="MBD5782451.1"/>
    <property type="molecule type" value="Genomic_DNA"/>
</dbReference>
<evidence type="ECO:0000256" key="2">
    <source>
        <dbReference type="ARBA" id="ARBA00023015"/>
    </source>
</evidence>
<dbReference type="GO" id="GO:0003700">
    <property type="term" value="F:DNA-binding transcription factor activity"/>
    <property type="evidence" value="ECO:0007669"/>
    <property type="project" value="TreeGrafter"/>
</dbReference>
<keyword evidence="7" id="KW-1185">Reference proteome</keyword>
<evidence type="ECO:0000256" key="4">
    <source>
        <dbReference type="ARBA" id="ARBA00023163"/>
    </source>
</evidence>
<dbReference type="InterPro" id="IPR046335">
    <property type="entry name" value="LacI/GalR-like_sensor"/>
</dbReference>
<keyword evidence="3 6" id="KW-0238">DNA-binding</keyword>
<dbReference type="InterPro" id="IPR000843">
    <property type="entry name" value="HTH_LacI"/>
</dbReference>
<dbReference type="GO" id="GO:0000976">
    <property type="term" value="F:transcription cis-regulatory region binding"/>
    <property type="evidence" value="ECO:0007669"/>
    <property type="project" value="TreeGrafter"/>
</dbReference>
<dbReference type="Gene3D" id="1.10.260.40">
    <property type="entry name" value="lambda repressor-like DNA-binding domains"/>
    <property type="match status" value="1"/>
</dbReference>
<reference evidence="6" key="1">
    <citation type="submission" date="2020-09" db="EMBL/GenBank/DDBJ databases">
        <title>Pelagicoccus enzymogenes sp. nov. with an EPS production, isolated from marine sediment.</title>
        <authorList>
            <person name="Feng X."/>
        </authorList>
    </citation>
    <scope>NUCLEOTIDE SEQUENCE</scope>
    <source>
        <strain evidence="6">NFK12</strain>
    </source>
</reference>
<keyword evidence="1" id="KW-0678">Repressor</keyword>
<dbReference type="PANTHER" id="PTHR30146">
    <property type="entry name" value="LACI-RELATED TRANSCRIPTIONAL REPRESSOR"/>
    <property type="match status" value="1"/>
</dbReference>
<dbReference type="RefSeq" id="WP_191619532.1">
    <property type="nucleotide sequence ID" value="NZ_JACYFG010000061.1"/>
</dbReference>